<accession>A0A2W1DGQ0</accession>
<dbReference type="EMBL" id="NRDI02000006">
    <property type="protein sequence ID" value="KAI1515727.1"/>
    <property type="molecule type" value="Genomic_DNA"/>
</dbReference>
<dbReference type="Proteomes" id="UP000249757">
    <property type="component" value="Unassembled WGS sequence"/>
</dbReference>
<comment type="caution">
    <text evidence="1">The sequence shown here is derived from an EMBL/GenBank/DDBJ whole genome shotgun (WGS) entry which is preliminary data.</text>
</comment>
<evidence type="ECO:0000313" key="1">
    <source>
        <dbReference type="EMBL" id="KAI1515727.1"/>
    </source>
</evidence>
<dbReference type="AlphaFoldDB" id="A0A2W1DGQ0"/>
<protein>
    <submittedName>
        <fullName evidence="1">Uncharacterized protein</fullName>
    </submittedName>
</protein>
<organism evidence="1 2">
    <name type="scientific">Pyrenophora tritici-repentis</name>
    <dbReference type="NCBI Taxonomy" id="45151"/>
    <lineage>
        <taxon>Eukaryota</taxon>
        <taxon>Fungi</taxon>
        <taxon>Dikarya</taxon>
        <taxon>Ascomycota</taxon>
        <taxon>Pezizomycotina</taxon>
        <taxon>Dothideomycetes</taxon>
        <taxon>Pleosporomycetidae</taxon>
        <taxon>Pleosporales</taxon>
        <taxon>Pleosporineae</taxon>
        <taxon>Pleosporaceae</taxon>
        <taxon>Pyrenophora</taxon>
    </lineage>
</organism>
<reference evidence="2" key="1">
    <citation type="journal article" date="2022" name="Microb. Genom.">
        <title>A global pangenome for the wheat fungal pathogen Pyrenophora tritici-repentis and prediction of effector protein structural homology.</title>
        <authorList>
            <person name="Moolhuijzen P.M."/>
            <person name="See P.T."/>
            <person name="Shi G."/>
            <person name="Powell H.R."/>
            <person name="Cockram J."/>
            <person name="Jorgensen L.N."/>
            <person name="Benslimane H."/>
            <person name="Strelkov S.E."/>
            <person name="Turner J."/>
            <person name="Liu Z."/>
            <person name="Moffat C.S."/>
        </authorList>
    </citation>
    <scope>NUCLEOTIDE SEQUENCE [LARGE SCALE GENOMIC DNA]</scope>
</reference>
<name>A0A2W1DGQ0_9PLEO</name>
<evidence type="ECO:0000313" key="2">
    <source>
        <dbReference type="Proteomes" id="UP000249757"/>
    </source>
</evidence>
<gene>
    <name evidence="1" type="ORF">Ptr86124_005728</name>
</gene>
<keyword evidence="2" id="KW-1185">Reference proteome</keyword>
<proteinExistence type="predicted"/>
<sequence length="114" mass="13208">MADQVRNLRNWFSDLFGIREISIEEENELLKKLKETFDDSSAWATTAHGCEERLPKHPVALQLELQARLDKSMAEIKQAKATKDGRRSIVRIYGYTAELPSSSYTIWPRGYEDF</sequence>